<reference evidence="3 4" key="1">
    <citation type="submission" date="2023-07" db="EMBL/GenBank/DDBJ databases">
        <title>Sorghum-associated microbial communities from plants grown in Nebraska, USA.</title>
        <authorList>
            <person name="Schachtman D."/>
        </authorList>
    </citation>
    <scope>NUCLEOTIDE SEQUENCE [LARGE SCALE GENOMIC DNA]</scope>
    <source>
        <strain evidence="3 4">DS1781</strain>
    </source>
</reference>
<accession>A0ABU1NH52</accession>
<feature type="domain" description="YscD cytoplasmic" evidence="2">
    <location>
        <begin position="20"/>
        <end position="109"/>
    </location>
</feature>
<proteinExistence type="predicted"/>
<sequence>MREDPAFDPAPAPNAGWCLRFLSGAVKGRTIALKPGMNVLGSGGECEVMLPGGDVLPRHLVFTVGELVVSMQRLGTASARLNGEEMQQPRRSVVAGDIVSVGQIDFQLDRSYPAAVQEDRMFAAAPDAAAAAQAAALAPRGRGPRVGYWAGGVVALLAVLGLAALWVGGEGGASAAGQGRVNLAEVEKALAPFPEVEVVAVPGGQFSVKGYVESKQRRETLQRAVAPFGSKVAVNVHSAEDMVEQARRYVGDPGVAVTYAGQGRLVLSGTVEDASVRQKIRRLSEDLHPSVLVSDKVQYREKAQPDNKDADLRAQWEGWQSVLPARMVSITEDGNGLRHIQLSNGNRYYEGSVLRSGAELKRIDADGLVLSGGVPNNGKPAR</sequence>
<dbReference type="EMBL" id="JAVDRF010000007">
    <property type="protein sequence ID" value="MDR6537769.1"/>
    <property type="molecule type" value="Genomic_DNA"/>
</dbReference>
<dbReference type="Gene3D" id="2.60.200.20">
    <property type="match status" value="1"/>
</dbReference>
<evidence type="ECO:0000313" key="3">
    <source>
        <dbReference type="EMBL" id="MDR6537769.1"/>
    </source>
</evidence>
<dbReference type="RefSeq" id="WP_309903944.1">
    <property type="nucleotide sequence ID" value="NZ_JAVDRF010000007.1"/>
</dbReference>
<dbReference type="Proteomes" id="UP001184230">
    <property type="component" value="Unassembled WGS sequence"/>
</dbReference>
<dbReference type="CDD" id="cd00060">
    <property type="entry name" value="FHA"/>
    <property type="match status" value="1"/>
</dbReference>
<gene>
    <name evidence="3" type="ORF">J2739_003550</name>
</gene>
<comment type="caution">
    <text evidence="3">The sequence shown here is derived from an EMBL/GenBank/DDBJ whole genome shotgun (WGS) entry which is preliminary data.</text>
</comment>
<evidence type="ECO:0000313" key="4">
    <source>
        <dbReference type="Proteomes" id="UP001184230"/>
    </source>
</evidence>
<dbReference type="Pfam" id="PF16697">
    <property type="entry name" value="Yop-YscD_cpl"/>
    <property type="match status" value="1"/>
</dbReference>
<keyword evidence="4" id="KW-1185">Reference proteome</keyword>
<feature type="transmembrane region" description="Helical" evidence="1">
    <location>
        <begin position="146"/>
        <end position="168"/>
    </location>
</feature>
<keyword evidence="1" id="KW-0472">Membrane</keyword>
<evidence type="ECO:0000259" key="2">
    <source>
        <dbReference type="Pfam" id="PF16697"/>
    </source>
</evidence>
<dbReference type="InterPro" id="IPR032030">
    <property type="entry name" value="YscD_cytoplasmic_dom"/>
</dbReference>
<dbReference type="SUPFAM" id="SSF49879">
    <property type="entry name" value="SMAD/FHA domain"/>
    <property type="match status" value="1"/>
</dbReference>
<evidence type="ECO:0000256" key="1">
    <source>
        <dbReference type="SAM" id="Phobius"/>
    </source>
</evidence>
<protein>
    <submittedName>
        <fullName evidence="3">Type III secretion protein D</fullName>
    </submittedName>
</protein>
<name>A0ABU1NH52_9BURK</name>
<keyword evidence="1" id="KW-1133">Transmembrane helix</keyword>
<keyword evidence="1" id="KW-0812">Transmembrane</keyword>
<dbReference type="InterPro" id="IPR008984">
    <property type="entry name" value="SMAD_FHA_dom_sf"/>
</dbReference>
<organism evidence="3 4">
    <name type="scientific">Variovorax soli</name>
    <dbReference type="NCBI Taxonomy" id="376815"/>
    <lineage>
        <taxon>Bacteria</taxon>
        <taxon>Pseudomonadati</taxon>
        <taxon>Pseudomonadota</taxon>
        <taxon>Betaproteobacteria</taxon>
        <taxon>Burkholderiales</taxon>
        <taxon>Comamonadaceae</taxon>
        <taxon>Variovorax</taxon>
    </lineage>
</organism>